<keyword evidence="5" id="KW-1185">Reference proteome</keyword>
<dbReference type="Pfam" id="PF12796">
    <property type="entry name" value="Ank_2"/>
    <property type="match status" value="2"/>
</dbReference>
<feature type="repeat" description="ANK" evidence="3">
    <location>
        <begin position="315"/>
        <end position="348"/>
    </location>
</feature>
<gene>
    <name evidence="4" type="ORF">B9Z19DRAFT_1086249</name>
</gene>
<dbReference type="STRING" id="42251.A0A2T6ZPR1"/>
<sequence length="436" mass="47377">MSLGRLPNELILIISGYLDGCAIAKLLRANKGLCFLLTPVLHQRALIPPGSGAMTRMQWAALRGHVPLVKLLLSKRVGLDSEGKVDPEALRGAIASGHDQISFLLLQAGANVARAGFRTGTLVYHLLYNRRSSGDVRRLLCMLRDRGADFSAPDFLGKIPLHRAAQEGDVERVKLLLQLGADPNSQTPDGQTALFFACNNQKIIKLLIEAGANPNIGSIHGETPLYRVCTLDQLGSARILLEYGANPRGNDPRYRPIFSRPSAELIELLISHGEDIHAEDISGSSLIHRAAQGPYPGALKKLLDLGADANHRNPSGATPLHFVAASRDKGQCTLMLINAGAEVDCPDNNKYTALHWAAGNGCYLTAAVLLAMGADFTVLDNEGRSPLDRTFGLHYRYSGHRVVETILRGSWKRHYGREMVPAHSDGSRIGGYSMYF</sequence>
<dbReference type="InterPro" id="IPR036770">
    <property type="entry name" value="Ankyrin_rpt-contain_sf"/>
</dbReference>
<keyword evidence="2 3" id="KW-0040">ANK repeat</keyword>
<proteinExistence type="predicted"/>
<feature type="repeat" description="ANK" evidence="3">
    <location>
        <begin position="156"/>
        <end position="188"/>
    </location>
</feature>
<accession>A0A2T6ZPR1</accession>
<feature type="repeat" description="ANK" evidence="3">
    <location>
        <begin position="282"/>
        <end position="314"/>
    </location>
</feature>
<dbReference type="SMART" id="SM00248">
    <property type="entry name" value="ANK"/>
    <property type="match status" value="8"/>
</dbReference>
<keyword evidence="1" id="KW-0677">Repeat</keyword>
<dbReference type="SUPFAM" id="SSF48403">
    <property type="entry name" value="Ankyrin repeat"/>
    <property type="match status" value="1"/>
</dbReference>
<evidence type="ECO:0000313" key="5">
    <source>
        <dbReference type="Proteomes" id="UP000244722"/>
    </source>
</evidence>
<feature type="repeat" description="ANK" evidence="3">
    <location>
        <begin position="349"/>
        <end position="381"/>
    </location>
</feature>
<dbReference type="PRINTS" id="PR01415">
    <property type="entry name" value="ANKYRIN"/>
</dbReference>
<dbReference type="PANTHER" id="PTHR24189:SF50">
    <property type="entry name" value="ANKYRIN REPEAT AND SOCS BOX PROTEIN 2"/>
    <property type="match status" value="1"/>
</dbReference>
<comment type="caution">
    <text evidence="4">The sequence shown here is derived from an EMBL/GenBank/DDBJ whole genome shotgun (WGS) entry which is preliminary data.</text>
</comment>
<protein>
    <submittedName>
        <fullName evidence="4">Ankyrin repeat-containing domain protein</fullName>
    </submittedName>
</protein>
<evidence type="ECO:0000313" key="4">
    <source>
        <dbReference type="EMBL" id="PUU77465.1"/>
    </source>
</evidence>
<dbReference type="AlphaFoldDB" id="A0A2T6ZPR1"/>
<evidence type="ECO:0000256" key="3">
    <source>
        <dbReference type="PROSITE-ProRule" id="PRU00023"/>
    </source>
</evidence>
<reference evidence="4 5" key="1">
    <citation type="submission" date="2017-04" db="EMBL/GenBank/DDBJ databases">
        <title>Draft genome sequence of Tuber borchii Vittad., a whitish edible truffle.</title>
        <authorList>
            <consortium name="DOE Joint Genome Institute"/>
            <person name="Murat C."/>
            <person name="Kuo A."/>
            <person name="Barry K.W."/>
            <person name="Clum A."/>
            <person name="Dockter R.B."/>
            <person name="Fauchery L."/>
            <person name="Iotti M."/>
            <person name="Kohler A."/>
            <person name="Labutti K."/>
            <person name="Lindquist E.A."/>
            <person name="Lipzen A."/>
            <person name="Ohm R.A."/>
            <person name="Wang M."/>
            <person name="Grigoriev I.V."/>
            <person name="Zambonelli A."/>
            <person name="Martin F.M."/>
        </authorList>
    </citation>
    <scope>NUCLEOTIDE SEQUENCE [LARGE SCALE GENOMIC DNA]</scope>
    <source>
        <strain evidence="4 5">Tbo3840</strain>
    </source>
</reference>
<dbReference type="Proteomes" id="UP000244722">
    <property type="component" value="Unassembled WGS sequence"/>
</dbReference>
<dbReference type="Gene3D" id="1.25.40.20">
    <property type="entry name" value="Ankyrin repeat-containing domain"/>
    <property type="match status" value="2"/>
</dbReference>
<evidence type="ECO:0000256" key="1">
    <source>
        <dbReference type="ARBA" id="ARBA00022737"/>
    </source>
</evidence>
<dbReference type="EMBL" id="NESQ01000152">
    <property type="protein sequence ID" value="PUU77465.1"/>
    <property type="molecule type" value="Genomic_DNA"/>
</dbReference>
<feature type="repeat" description="ANK" evidence="3">
    <location>
        <begin position="220"/>
        <end position="252"/>
    </location>
</feature>
<dbReference type="PROSITE" id="PS50297">
    <property type="entry name" value="ANK_REP_REGION"/>
    <property type="match status" value="3"/>
</dbReference>
<dbReference type="PANTHER" id="PTHR24189">
    <property type="entry name" value="MYOTROPHIN"/>
    <property type="match status" value="1"/>
</dbReference>
<dbReference type="InterPro" id="IPR050745">
    <property type="entry name" value="Multifunctional_regulatory"/>
</dbReference>
<name>A0A2T6ZPR1_TUBBO</name>
<evidence type="ECO:0000256" key="2">
    <source>
        <dbReference type="ARBA" id="ARBA00023043"/>
    </source>
</evidence>
<organism evidence="4 5">
    <name type="scientific">Tuber borchii</name>
    <name type="common">White truffle</name>
    <dbReference type="NCBI Taxonomy" id="42251"/>
    <lineage>
        <taxon>Eukaryota</taxon>
        <taxon>Fungi</taxon>
        <taxon>Dikarya</taxon>
        <taxon>Ascomycota</taxon>
        <taxon>Pezizomycotina</taxon>
        <taxon>Pezizomycetes</taxon>
        <taxon>Pezizales</taxon>
        <taxon>Tuberaceae</taxon>
        <taxon>Tuber</taxon>
    </lineage>
</organism>
<dbReference type="InterPro" id="IPR002110">
    <property type="entry name" value="Ankyrin_rpt"/>
</dbReference>
<dbReference type="PROSITE" id="PS50088">
    <property type="entry name" value="ANK_REPEAT"/>
    <property type="match status" value="5"/>
</dbReference>
<dbReference type="OrthoDB" id="426293at2759"/>